<keyword evidence="13" id="KW-1185">Reference proteome</keyword>
<keyword evidence="8" id="KW-0482">Metalloprotease</keyword>
<evidence type="ECO:0000256" key="8">
    <source>
        <dbReference type="ARBA" id="ARBA00023049"/>
    </source>
</evidence>
<evidence type="ECO:0000313" key="13">
    <source>
        <dbReference type="Proteomes" id="UP000663720"/>
    </source>
</evidence>
<evidence type="ECO:0000256" key="9">
    <source>
        <dbReference type="ARBA" id="ARBA00023211"/>
    </source>
</evidence>
<dbReference type="Pfam" id="PF00557">
    <property type="entry name" value="Peptidase_M24"/>
    <property type="match status" value="1"/>
</dbReference>
<protein>
    <recommendedName>
        <fullName evidence="4">Xaa-Pro aminopeptidase</fullName>
        <ecNumber evidence="4">3.4.11.9</ecNumber>
    </recommendedName>
</protein>
<dbReference type="Proteomes" id="UP000663720">
    <property type="component" value="Chromosome"/>
</dbReference>
<evidence type="ECO:0000256" key="7">
    <source>
        <dbReference type="ARBA" id="ARBA00022801"/>
    </source>
</evidence>
<dbReference type="GO" id="GO:0030145">
    <property type="term" value="F:manganese ion binding"/>
    <property type="evidence" value="ECO:0007669"/>
    <property type="project" value="InterPro"/>
</dbReference>
<dbReference type="InterPro" id="IPR029149">
    <property type="entry name" value="Creatin/AminoP/Spt16_N"/>
</dbReference>
<dbReference type="InterPro" id="IPR036005">
    <property type="entry name" value="Creatinase/aminopeptidase-like"/>
</dbReference>
<dbReference type="EMBL" id="CP061799">
    <property type="protein sequence ID" value="QTA82397.1"/>
    <property type="molecule type" value="Genomic_DNA"/>
</dbReference>
<dbReference type="InterPro" id="IPR000994">
    <property type="entry name" value="Pept_M24"/>
</dbReference>
<feature type="domain" description="Aminopeptidase P N-terminal" evidence="11">
    <location>
        <begin position="6"/>
        <end position="142"/>
    </location>
</feature>
<dbReference type="Gene3D" id="3.90.230.10">
    <property type="entry name" value="Creatinase/methionine aminopeptidase superfamily"/>
    <property type="match status" value="1"/>
</dbReference>
<dbReference type="InterPro" id="IPR052433">
    <property type="entry name" value="X-Pro_dipept-like"/>
</dbReference>
<proteinExistence type="inferred from homology"/>
<dbReference type="SMART" id="SM01011">
    <property type="entry name" value="AMP_N"/>
    <property type="match status" value="1"/>
</dbReference>
<keyword evidence="12" id="KW-0031">Aminopeptidase</keyword>
<dbReference type="Pfam" id="PF05195">
    <property type="entry name" value="AMP_N"/>
    <property type="match status" value="1"/>
</dbReference>
<dbReference type="GO" id="GO:0070006">
    <property type="term" value="F:metalloaminopeptidase activity"/>
    <property type="evidence" value="ECO:0007669"/>
    <property type="project" value="InterPro"/>
</dbReference>
<keyword evidence="5" id="KW-0645">Protease</keyword>
<comment type="cofactor">
    <cofactor evidence="2">
        <name>Mn(2+)</name>
        <dbReference type="ChEBI" id="CHEBI:29035"/>
    </cofactor>
</comment>
<dbReference type="KEGG" id="dli:dnl_47720"/>
<comment type="catalytic activity">
    <reaction evidence="1">
        <text>Release of any N-terminal amino acid, including proline, that is linked to proline, even from a dipeptide or tripeptide.</text>
        <dbReference type="EC" id="3.4.11.9"/>
    </reaction>
</comment>
<evidence type="ECO:0000256" key="4">
    <source>
        <dbReference type="ARBA" id="ARBA00012574"/>
    </source>
</evidence>
<dbReference type="PROSITE" id="PS00491">
    <property type="entry name" value="PROLINE_PEPTIDASE"/>
    <property type="match status" value="1"/>
</dbReference>
<dbReference type="SUPFAM" id="SSF53092">
    <property type="entry name" value="Creatinase/prolidase N-terminal domain"/>
    <property type="match status" value="1"/>
</dbReference>
<comment type="similarity">
    <text evidence="3 10">Belongs to the peptidase M24B family.</text>
</comment>
<evidence type="ECO:0000313" key="12">
    <source>
        <dbReference type="EMBL" id="QTA82397.1"/>
    </source>
</evidence>
<evidence type="ECO:0000256" key="3">
    <source>
        <dbReference type="ARBA" id="ARBA00008766"/>
    </source>
</evidence>
<keyword evidence="9" id="KW-0464">Manganese</keyword>
<dbReference type="Gene3D" id="3.40.350.10">
    <property type="entry name" value="Creatinase/prolidase N-terminal domain"/>
    <property type="match status" value="1"/>
</dbReference>
<evidence type="ECO:0000256" key="6">
    <source>
        <dbReference type="ARBA" id="ARBA00022723"/>
    </source>
</evidence>
<name>A0A975BBM8_9BACT</name>
<dbReference type="PANTHER" id="PTHR43226">
    <property type="entry name" value="XAA-PRO AMINOPEPTIDASE 3"/>
    <property type="match status" value="1"/>
</dbReference>
<gene>
    <name evidence="12" type="ORF">dnl_47720</name>
</gene>
<keyword evidence="6 10" id="KW-0479">Metal-binding</keyword>
<dbReference type="AlphaFoldDB" id="A0A975BBM8"/>
<dbReference type="RefSeq" id="WP_207688334.1">
    <property type="nucleotide sequence ID" value="NZ_CP061799.1"/>
</dbReference>
<evidence type="ECO:0000256" key="2">
    <source>
        <dbReference type="ARBA" id="ARBA00001936"/>
    </source>
</evidence>
<sequence>MKYLPVNKDLFIQNREKLAKLLKPGSAAVLNSNDIMPSSADSIRRFVQHTDIFYLTGIDQEESILLICPDAKEDKHKEILFIRETSEKTAVWEGQKYTKEQGSEISGIKTVYWTSSFNEVFRELAFESEHIYLNTNEHLRADIVVETRDARFLKWCKQAYPLHKYERLAPIMNHLRAVKSDIEVELIKTACNITNKAFRRLLKFIKPGVWEYEIEAEIWHEFMKNRSRGPAYDSIIASGSDSCILHYIKNDKQCMDQDLVLMDFGAEYANYTSDLTRTIPVNGRFTDRQKDVYNSVLRVHDQAADMLRPGNTIKEYQENVVKIMEKELIGLGLLDAGQVKNQDKQKPLYKKYFMHGTSHHLGLDVHDYGNKYRPFEPGMVLSCEPGIYIKDEGFGIRIENNILITEDKPVNLMADIPVQAGEIEDLMNG</sequence>
<dbReference type="InterPro" id="IPR001131">
    <property type="entry name" value="Peptidase_M24B_aminopep-P_CS"/>
</dbReference>
<dbReference type="EC" id="3.4.11.9" evidence="4"/>
<dbReference type="PANTHER" id="PTHR43226:SF4">
    <property type="entry name" value="XAA-PRO AMINOPEPTIDASE 3"/>
    <property type="match status" value="1"/>
</dbReference>
<dbReference type="SUPFAM" id="SSF55920">
    <property type="entry name" value="Creatinase/aminopeptidase"/>
    <property type="match status" value="1"/>
</dbReference>
<evidence type="ECO:0000259" key="11">
    <source>
        <dbReference type="SMART" id="SM01011"/>
    </source>
</evidence>
<keyword evidence="7" id="KW-0378">Hydrolase</keyword>
<evidence type="ECO:0000256" key="5">
    <source>
        <dbReference type="ARBA" id="ARBA00022670"/>
    </source>
</evidence>
<organism evidence="12 13">
    <name type="scientific">Desulfonema limicola</name>
    <dbReference type="NCBI Taxonomy" id="45656"/>
    <lineage>
        <taxon>Bacteria</taxon>
        <taxon>Pseudomonadati</taxon>
        <taxon>Thermodesulfobacteriota</taxon>
        <taxon>Desulfobacteria</taxon>
        <taxon>Desulfobacterales</taxon>
        <taxon>Desulfococcaceae</taxon>
        <taxon>Desulfonema</taxon>
    </lineage>
</organism>
<dbReference type="InterPro" id="IPR007865">
    <property type="entry name" value="Aminopep_P_N"/>
</dbReference>
<dbReference type="CDD" id="cd01087">
    <property type="entry name" value="Prolidase"/>
    <property type="match status" value="1"/>
</dbReference>
<evidence type="ECO:0000256" key="10">
    <source>
        <dbReference type="RuleBase" id="RU000590"/>
    </source>
</evidence>
<reference evidence="12" key="1">
    <citation type="journal article" date="2021" name="Microb. Physiol.">
        <title>Proteogenomic Insights into the Physiology of Marine, Sulfate-Reducing, Filamentous Desulfonema limicola and Desulfonema magnum.</title>
        <authorList>
            <person name="Schnaars V."/>
            <person name="Wohlbrand L."/>
            <person name="Scheve S."/>
            <person name="Hinrichs C."/>
            <person name="Reinhardt R."/>
            <person name="Rabus R."/>
        </authorList>
    </citation>
    <scope>NUCLEOTIDE SEQUENCE</scope>
    <source>
        <strain evidence="12">5ac10</strain>
    </source>
</reference>
<evidence type="ECO:0000256" key="1">
    <source>
        <dbReference type="ARBA" id="ARBA00001424"/>
    </source>
</evidence>
<dbReference type="GO" id="GO:0006508">
    <property type="term" value="P:proteolysis"/>
    <property type="evidence" value="ECO:0007669"/>
    <property type="project" value="UniProtKB-KW"/>
</dbReference>
<accession>A0A975BBM8</accession>